<evidence type="ECO:0000256" key="1">
    <source>
        <dbReference type="SAM" id="MobiDB-lite"/>
    </source>
</evidence>
<protein>
    <submittedName>
        <fullName evidence="2">Uncharacterized protein</fullName>
    </submittedName>
</protein>
<proteinExistence type="predicted"/>
<feature type="compositionally biased region" description="Low complexity" evidence="1">
    <location>
        <begin position="494"/>
        <end position="517"/>
    </location>
</feature>
<reference evidence="2 3" key="1">
    <citation type="submission" date="2023-10" db="EMBL/GenBank/DDBJ databases">
        <authorList>
            <person name="Maclean D."/>
            <person name="Macfadyen A."/>
        </authorList>
    </citation>
    <scope>NUCLEOTIDE SEQUENCE [LARGE SCALE GENOMIC DNA]</scope>
</reference>
<dbReference type="AlphaFoldDB" id="A0AAV1I5A0"/>
<keyword evidence="3" id="KW-1185">Reference proteome</keyword>
<dbReference type="EMBL" id="CAUYUE010000006">
    <property type="protein sequence ID" value="CAK0781425.1"/>
    <property type="molecule type" value="Genomic_DNA"/>
</dbReference>
<evidence type="ECO:0000313" key="2">
    <source>
        <dbReference type="EMBL" id="CAK0781425.1"/>
    </source>
</evidence>
<sequence length="577" mass="60938">MNMRSKAFRQSWTKIMLPPNNSNPLAALYSSLLPAKACNSGKDATDKRHHRGCTKPTGSRTGDVQQLSAIINLEATSTMNGAGRTAATPAPCGQSAGSTGAAITAAPPQRPLQAATAISTADVPTPADSVCEGALPGGHLGSRSLSRSGSAYLDAPLASSPSELHMLAAAQQVGSRPQPERMRCARRCPACLRLPVPRKGCDEACRPSVAGDAAVMAHEMGLLQAADERALALLGPPQTGALAKRACRAATQEDISEVDRARELEQIAVNAMRAYCQAWGAGELGDEFFDWLDWSHSAGIAVFLDVVLEAHRLGDDHLQKFVDYFGKRPAAELLPSVVEALLQSRITRNADFAVMLGEAHLEAIGEDTYTKLMRGYILLGGPGPEPRLSDSLAQSQCQHQSSQLIPYEPVSSRLKDEEFHGMLLDSGLLKDIPAQHKSGISSRSSSMSSWSPEISLSVPTGHWRLTASEDASSMRLGALGGSPAADLPQPTQHSVSASAPAAALPSAPSSAPAVSPAGRQQVAMRPVIPHLDLSKVVEPHSSEPSNVPAQTRSGRRIKMFLRKAAAAICCKKPKVAL</sequence>
<comment type="caution">
    <text evidence="2">The sequence shown here is derived from an EMBL/GenBank/DDBJ whole genome shotgun (WGS) entry which is preliminary data.</text>
</comment>
<organism evidence="2 3">
    <name type="scientific">Coccomyxa viridis</name>
    <dbReference type="NCBI Taxonomy" id="1274662"/>
    <lineage>
        <taxon>Eukaryota</taxon>
        <taxon>Viridiplantae</taxon>
        <taxon>Chlorophyta</taxon>
        <taxon>core chlorophytes</taxon>
        <taxon>Trebouxiophyceae</taxon>
        <taxon>Trebouxiophyceae incertae sedis</taxon>
        <taxon>Coccomyxaceae</taxon>
        <taxon>Coccomyxa</taxon>
    </lineage>
</organism>
<dbReference type="Proteomes" id="UP001314263">
    <property type="component" value="Unassembled WGS sequence"/>
</dbReference>
<name>A0AAV1I5A0_9CHLO</name>
<feature type="region of interest" description="Disordered" evidence="1">
    <location>
        <begin position="475"/>
        <end position="520"/>
    </location>
</feature>
<accession>A0AAV1I5A0</accession>
<gene>
    <name evidence="2" type="ORF">CVIRNUC_005370</name>
</gene>
<feature type="region of interest" description="Disordered" evidence="1">
    <location>
        <begin position="39"/>
        <end position="61"/>
    </location>
</feature>
<evidence type="ECO:0000313" key="3">
    <source>
        <dbReference type="Proteomes" id="UP001314263"/>
    </source>
</evidence>